<dbReference type="PANTHER" id="PTHR37533:SF2">
    <property type="entry name" value="FLAGELLAR HOOK-LENGTH CONTROL PROTEIN"/>
    <property type="match status" value="1"/>
</dbReference>
<dbReference type="InterPro" id="IPR052563">
    <property type="entry name" value="FliK"/>
</dbReference>
<evidence type="ECO:0000313" key="3">
    <source>
        <dbReference type="EMBL" id="UNK46806.1"/>
    </source>
</evidence>
<name>A0ABY3W9Y4_9MICC</name>
<organism evidence="3 4">
    <name type="scientific">Arthrobacter sulfonylureivorans</name>
    <dbReference type="NCBI Taxonomy" id="2486855"/>
    <lineage>
        <taxon>Bacteria</taxon>
        <taxon>Bacillati</taxon>
        <taxon>Actinomycetota</taxon>
        <taxon>Actinomycetes</taxon>
        <taxon>Micrococcales</taxon>
        <taxon>Micrococcaceae</taxon>
        <taxon>Arthrobacter</taxon>
    </lineage>
</organism>
<evidence type="ECO:0000256" key="1">
    <source>
        <dbReference type="SAM" id="MobiDB-lite"/>
    </source>
</evidence>
<accession>A0ABY3W9Y4</accession>
<keyword evidence="3" id="KW-0282">Flagellum</keyword>
<feature type="region of interest" description="Disordered" evidence="1">
    <location>
        <begin position="33"/>
        <end position="68"/>
    </location>
</feature>
<dbReference type="Proteomes" id="UP000829069">
    <property type="component" value="Chromosome"/>
</dbReference>
<dbReference type="CDD" id="cd17470">
    <property type="entry name" value="T3SS_Flik_C"/>
    <property type="match status" value="1"/>
</dbReference>
<evidence type="ECO:0000259" key="2">
    <source>
        <dbReference type="Pfam" id="PF02120"/>
    </source>
</evidence>
<feature type="compositionally biased region" description="Polar residues" evidence="1">
    <location>
        <begin position="153"/>
        <end position="162"/>
    </location>
</feature>
<keyword evidence="3" id="KW-0966">Cell projection</keyword>
<dbReference type="PANTHER" id="PTHR37533">
    <property type="entry name" value="FLAGELLAR HOOK-LENGTH CONTROL PROTEIN"/>
    <property type="match status" value="1"/>
</dbReference>
<keyword evidence="4" id="KW-1185">Reference proteome</keyword>
<dbReference type="InterPro" id="IPR021136">
    <property type="entry name" value="Flagellar_hook_control-like_C"/>
</dbReference>
<feature type="compositionally biased region" description="Low complexity" evidence="1">
    <location>
        <begin position="43"/>
        <end position="65"/>
    </location>
</feature>
<dbReference type="Gene3D" id="3.30.750.140">
    <property type="match status" value="1"/>
</dbReference>
<dbReference type="RefSeq" id="WP_241914707.1">
    <property type="nucleotide sequence ID" value="NZ_CP093326.1"/>
</dbReference>
<protein>
    <submittedName>
        <fullName evidence="3">Flagellar hook-length control protein FliK</fullName>
    </submittedName>
</protein>
<feature type="region of interest" description="Disordered" evidence="1">
    <location>
        <begin position="153"/>
        <end position="221"/>
    </location>
</feature>
<dbReference type="Pfam" id="PF02120">
    <property type="entry name" value="Flg_hook"/>
    <property type="match status" value="1"/>
</dbReference>
<dbReference type="EMBL" id="CP093326">
    <property type="protein sequence ID" value="UNK46806.1"/>
    <property type="molecule type" value="Genomic_DNA"/>
</dbReference>
<evidence type="ECO:0000313" key="4">
    <source>
        <dbReference type="Proteomes" id="UP000829069"/>
    </source>
</evidence>
<gene>
    <name evidence="3" type="ORF">MNQ99_05485</name>
</gene>
<feature type="domain" description="Flagellar hook-length control protein-like C-terminal" evidence="2">
    <location>
        <begin position="88"/>
        <end position="163"/>
    </location>
</feature>
<keyword evidence="3" id="KW-0969">Cilium</keyword>
<sequence length="221" mass="22320">MLPGSATQGGLASTEGASAAAAAATASVNGARGEAEQLPVNGPVPVSAQPAPVSQTAATAPTSAPAPVPAHQQLPFTAQVARPLFTLAQAKPGEHVMTISVTPDNLGPVTVRAHVTGEGVRVELFAPNEAGREALRAIMADLKRDLASTGMNANLDLSNQNRPNDDRPGLQFGPDGRPSGRSQGQDGRPGTSPGSGAVKDTTDPSALRRPYGISTSLDVLA</sequence>
<dbReference type="InterPro" id="IPR038610">
    <property type="entry name" value="FliK-like_C_sf"/>
</dbReference>
<proteinExistence type="predicted"/>
<reference evidence="3 4" key="1">
    <citation type="submission" date="2022-03" db="EMBL/GenBank/DDBJ databases">
        <title>Isotopic signatures of nitrous oxide derived from detoxification processes.</title>
        <authorList>
            <person name="Behrendt U."/>
            <person name="Buchen C."/>
            <person name="Well R."/>
            <person name="Ulrich A."/>
            <person name="Rohe L."/>
            <person name="Kolb S."/>
            <person name="Schloter M."/>
            <person name="Horn M.A."/>
            <person name="Augustin J."/>
        </authorList>
    </citation>
    <scope>NUCLEOTIDE SEQUENCE [LARGE SCALE GENOMIC DNA]</scope>
    <source>
        <strain evidence="3 4">S4-C24</strain>
    </source>
</reference>